<dbReference type="EMBL" id="SKFG01000021">
    <property type="protein sequence ID" value="TCZ75336.1"/>
    <property type="molecule type" value="Genomic_DNA"/>
</dbReference>
<dbReference type="PANTHER" id="PTHR33308">
    <property type="entry name" value="PEPTIDOGLYCAN HYDROLASE FLGJ"/>
    <property type="match status" value="1"/>
</dbReference>
<feature type="domain" description="Mannosyl-glycoprotein endo-beta-N-acetylglucosamidase-like" evidence="2">
    <location>
        <begin position="2"/>
        <end position="152"/>
    </location>
</feature>
<accession>A0A4R4E6L5</accession>
<dbReference type="Gene3D" id="4.10.80.30">
    <property type="entry name" value="DNA polymerase, domain 6"/>
    <property type="match status" value="1"/>
</dbReference>
<keyword evidence="4" id="KW-1185">Reference proteome</keyword>
<name>A0A4R4E6L5_9BACL</name>
<dbReference type="InterPro" id="IPR051056">
    <property type="entry name" value="Glycosyl_Hydrolase_73"/>
</dbReference>
<comment type="caution">
    <text evidence="3">The sequence shown here is derived from an EMBL/GenBank/DDBJ whole genome shotgun (WGS) entry which is preliminary data.</text>
</comment>
<gene>
    <name evidence="3" type="ORF">E0485_18305</name>
</gene>
<proteinExistence type="predicted"/>
<evidence type="ECO:0000259" key="2">
    <source>
        <dbReference type="SMART" id="SM00047"/>
    </source>
</evidence>
<organism evidence="3 4">
    <name type="scientific">Paenibacillus albiflavus</name>
    <dbReference type="NCBI Taxonomy" id="2545760"/>
    <lineage>
        <taxon>Bacteria</taxon>
        <taxon>Bacillati</taxon>
        <taxon>Bacillota</taxon>
        <taxon>Bacilli</taxon>
        <taxon>Bacillales</taxon>
        <taxon>Paenibacillaceae</taxon>
        <taxon>Paenibacillus</taxon>
    </lineage>
</organism>
<dbReference type="Pfam" id="PF01832">
    <property type="entry name" value="Glucosaminidase"/>
    <property type="match status" value="1"/>
</dbReference>
<dbReference type="PRINTS" id="PR01002">
    <property type="entry name" value="FLGFLGJ"/>
</dbReference>
<dbReference type="PANTHER" id="PTHR33308:SF9">
    <property type="entry name" value="PEPTIDOGLYCAN HYDROLASE FLGJ"/>
    <property type="match status" value="1"/>
</dbReference>
<protein>
    <submittedName>
        <fullName evidence="3">Mannosyl-glycoprotein endo-beta-N-acetylglucosamidase</fullName>
    </submittedName>
</protein>
<dbReference type="Gene3D" id="1.10.530.10">
    <property type="match status" value="1"/>
</dbReference>
<dbReference type="OrthoDB" id="977752at2"/>
<dbReference type="InterPro" id="IPR002901">
    <property type="entry name" value="MGlyc_endo_b_GlcNAc-like_dom"/>
</dbReference>
<dbReference type="Proteomes" id="UP000295418">
    <property type="component" value="Unassembled WGS sequence"/>
</dbReference>
<dbReference type="SMART" id="SM00047">
    <property type="entry name" value="LYZ2"/>
    <property type="match status" value="1"/>
</dbReference>
<evidence type="ECO:0000313" key="4">
    <source>
        <dbReference type="Proteomes" id="UP000295418"/>
    </source>
</evidence>
<keyword evidence="1" id="KW-0378">Hydrolase</keyword>
<reference evidence="3 4" key="1">
    <citation type="submission" date="2019-03" db="EMBL/GenBank/DDBJ databases">
        <authorList>
            <person name="Kim M.K.M."/>
        </authorList>
    </citation>
    <scope>NUCLEOTIDE SEQUENCE [LARGE SCALE GENOMIC DNA]</scope>
    <source>
        <strain evidence="3 4">18JY21-1</strain>
    </source>
</reference>
<evidence type="ECO:0000256" key="1">
    <source>
        <dbReference type="ARBA" id="ARBA00022801"/>
    </source>
</evidence>
<sequence length="204" mass="22614">MNQSNFISLIAQAAVNDMKKTKVPASLTIAQAALESGWGDSSLTRLANNLFGIKGNGPAGSRTFPTKEFINGQWITVDAAFRVYNAWSESIADHSALVLNGTRDKPTRYHGVLGADYKTACQEIWKGGYATDPKYPQKLIDLIETHQLYKFDKIEEERKVDPKDANKIISFLSAGYNATDNAEARKEFNRLANELRKVSGQPTQ</sequence>
<dbReference type="GO" id="GO:0004040">
    <property type="term" value="F:amidase activity"/>
    <property type="evidence" value="ECO:0007669"/>
    <property type="project" value="InterPro"/>
</dbReference>
<evidence type="ECO:0000313" key="3">
    <source>
        <dbReference type="EMBL" id="TCZ75336.1"/>
    </source>
</evidence>
<dbReference type="RefSeq" id="WP_132419504.1">
    <property type="nucleotide sequence ID" value="NZ_SKFG01000021.1"/>
</dbReference>
<dbReference type="AlphaFoldDB" id="A0A4R4E6L5"/>